<feature type="non-terminal residue" evidence="1">
    <location>
        <position position="1"/>
    </location>
</feature>
<reference evidence="1" key="1">
    <citation type="submission" date="2013-11" db="EMBL/GenBank/DDBJ databases">
        <title>Genome sequence of the fusiform rust pathogen reveals effectors for host alternation and coevolution with pine.</title>
        <authorList>
            <consortium name="DOE Joint Genome Institute"/>
            <person name="Smith K."/>
            <person name="Pendleton A."/>
            <person name="Kubisiak T."/>
            <person name="Anderson C."/>
            <person name="Salamov A."/>
            <person name="Aerts A."/>
            <person name="Riley R."/>
            <person name="Clum A."/>
            <person name="Lindquist E."/>
            <person name="Ence D."/>
            <person name="Campbell M."/>
            <person name="Kronenberg Z."/>
            <person name="Feau N."/>
            <person name="Dhillon B."/>
            <person name="Hamelin R."/>
            <person name="Burleigh J."/>
            <person name="Smith J."/>
            <person name="Yandell M."/>
            <person name="Nelson C."/>
            <person name="Grigoriev I."/>
            <person name="Davis J."/>
        </authorList>
    </citation>
    <scope>NUCLEOTIDE SEQUENCE</scope>
    <source>
        <strain evidence="1">G11</strain>
    </source>
</reference>
<comment type="caution">
    <text evidence="1">The sequence shown here is derived from an EMBL/GenBank/DDBJ whole genome shotgun (WGS) entry which is preliminary data.</text>
</comment>
<dbReference type="AlphaFoldDB" id="A0A9P6N855"/>
<accession>A0A9P6N855</accession>
<evidence type="ECO:0000313" key="1">
    <source>
        <dbReference type="EMBL" id="KAG0139130.1"/>
    </source>
</evidence>
<feature type="non-terminal residue" evidence="1">
    <location>
        <position position="137"/>
    </location>
</feature>
<organism evidence="1 2">
    <name type="scientific">Cronartium quercuum f. sp. fusiforme G11</name>
    <dbReference type="NCBI Taxonomy" id="708437"/>
    <lineage>
        <taxon>Eukaryota</taxon>
        <taxon>Fungi</taxon>
        <taxon>Dikarya</taxon>
        <taxon>Basidiomycota</taxon>
        <taxon>Pucciniomycotina</taxon>
        <taxon>Pucciniomycetes</taxon>
        <taxon>Pucciniales</taxon>
        <taxon>Coleosporiaceae</taxon>
        <taxon>Cronartium</taxon>
    </lineage>
</organism>
<keyword evidence="2" id="KW-1185">Reference proteome</keyword>
<evidence type="ECO:0000313" key="2">
    <source>
        <dbReference type="Proteomes" id="UP000886653"/>
    </source>
</evidence>
<protein>
    <submittedName>
        <fullName evidence="1">Uncharacterized protein</fullName>
    </submittedName>
</protein>
<sequence length="137" mass="16192">TKLYGNPLQQFSQKLVSTLSKFSIKIVLGDDNYTHWCSPIYEAIRTIRCRNYLDEEDYRDKDLSDEQHEQIKFVICTWILNQCDVNNGECACDELATRDPVTRKNKVEYDPYKLWINLKTYHDRITEAKLAHVNKSL</sequence>
<dbReference type="EMBL" id="MU167777">
    <property type="protein sequence ID" value="KAG0139130.1"/>
    <property type="molecule type" value="Genomic_DNA"/>
</dbReference>
<dbReference type="Proteomes" id="UP000886653">
    <property type="component" value="Unassembled WGS sequence"/>
</dbReference>
<name>A0A9P6N855_9BASI</name>
<gene>
    <name evidence="1" type="ORF">CROQUDRAFT_14815</name>
</gene>
<proteinExistence type="predicted"/>